<name>A0A409X908_9AGAR</name>
<feature type="compositionally biased region" description="Acidic residues" evidence="1">
    <location>
        <begin position="320"/>
        <end position="331"/>
    </location>
</feature>
<dbReference type="STRING" id="231916.A0A409X908"/>
<dbReference type="EMBL" id="NHYE01003918">
    <property type="protein sequence ID" value="PPQ87197.1"/>
    <property type="molecule type" value="Genomic_DNA"/>
</dbReference>
<accession>A0A409X908</accession>
<feature type="compositionally biased region" description="Low complexity" evidence="1">
    <location>
        <begin position="64"/>
        <end position="84"/>
    </location>
</feature>
<feature type="region of interest" description="Disordered" evidence="1">
    <location>
        <begin position="1"/>
        <end position="178"/>
    </location>
</feature>
<evidence type="ECO:0000256" key="1">
    <source>
        <dbReference type="SAM" id="MobiDB-lite"/>
    </source>
</evidence>
<dbReference type="AlphaFoldDB" id="A0A409X908"/>
<dbReference type="OrthoDB" id="3067719at2759"/>
<dbReference type="InParanoid" id="A0A409X908"/>
<feature type="region of interest" description="Disordered" evidence="1">
    <location>
        <begin position="195"/>
        <end position="293"/>
    </location>
</feature>
<feature type="compositionally biased region" description="Low complexity" evidence="1">
    <location>
        <begin position="1"/>
        <end position="23"/>
    </location>
</feature>
<evidence type="ECO:0000313" key="3">
    <source>
        <dbReference type="Proteomes" id="UP000284706"/>
    </source>
</evidence>
<proteinExistence type="predicted"/>
<feature type="region of interest" description="Disordered" evidence="1">
    <location>
        <begin position="305"/>
        <end position="343"/>
    </location>
</feature>
<keyword evidence="3" id="KW-1185">Reference proteome</keyword>
<sequence length="364" mass="38195">VTSSGQYSSPSSGSAGSKNSQPSQAAAFLNAFSHPQPHQPPRTPSGMHNRTRSKTDPVSPPPGASSRSAAPSPRRSSTAPTPASCLQGTPSKRQQQRHRERTGTTPPLTSEGDGDGDGDGDGQEEDGEGEGELRLLTPPPTPPFTARIFSLSTPQSQRHGDHAHLGGHQRAVTMGGGEYLPSPYKTSYAAHVQQLPAHLQQPQGKKAISGLGMGLPPTSRRRVSPADEEEDDDGSSSCSSHHRSNPSQASFPSSRSSNSPIHGDDSEPLSAPVDRLPSHPSPRPQFNARKASVQCRAMQGYVSFASVEGLGEPPRGLNGEDAEGEEGDDNGEGEKRGREKERGVWSGLRKLLGVASTGNGGVVL</sequence>
<organism evidence="2 3">
    <name type="scientific">Gymnopilus dilepis</name>
    <dbReference type="NCBI Taxonomy" id="231916"/>
    <lineage>
        <taxon>Eukaryota</taxon>
        <taxon>Fungi</taxon>
        <taxon>Dikarya</taxon>
        <taxon>Basidiomycota</taxon>
        <taxon>Agaricomycotina</taxon>
        <taxon>Agaricomycetes</taxon>
        <taxon>Agaricomycetidae</taxon>
        <taxon>Agaricales</taxon>
        <taxon>Agaricineae</taxon>
        <taxon>Hymenogastraceae</taxon>
        <taxon>Gymnopilus</taxon>
    </lineage>
</organism>
<dbReference type="Proteomes" id="UP000284706">
    <property type="component" value="Unassembled WGS sequence"/>
</dbReference>
<comment type="caution">
    <text evidence="2">The sequence shown here is derived from an EMBL/GenBank/DDBJ whole genome shotgun (WGS) entry which is preliminary data.</text>
</comment>
<protein>
    <submittedName>
        <fullName evidence="2">Uncharacterized protein</fullName>
    </submittedName>
</protein>
<evidence type="ECO:0000313" key="2">
    <source>
        <dbReference type="EMBL" id="PPQ87197.1"/>
    </source>
</evidence>
<feature type="non-terminal residue" evidence="2">
    <location>
        <position position="1"/>
    </location>
</feature>
<gene>
    <name evidence="2" type="ORF">CVT26_012562</name>
</gene>
<feature type="compositionally biased region" description="Low complexity" evidence="1">
    <location>
        <begin position="235"/>
        <end position="260"/>
    </location>
</feature>
<feature type="compositionally biased region" description="Acidic residues" evidence="1">
    <location>
        <begin position="112"/>
        <end position="130"/>
    </location>
</feature>
<feature type="compositionally biased region" description="Basic and acidic residues" evidence="1">
    <location>
        <begin position="332"/>
        <end position="343"/>
    </location>
</feature>
<reference evidence="2 3" key="1">
    <citation type="journal article" date="2018" name="Evol. Lett.">
        <title>Horizontal gene cluster transfer increased hallucinogenic mushroom diversity.</title>
        <authorList>
            <person name="Reynolds H.T."/>
            <person name="Vijayakumar V."/>
            <person name="Gluck-Thaler E."/>
            <person name="Korotkin H.B."/>
            <person name="Matheny P.B."/>
            <person name="Slot J.C."/>
        </authorList>
    </citation>
    <scope>NUCLEOTIDE SEQUENCE [LARGE SCALE GENOMIC DNA]</scope>
    <source>
        <strain evidence="2 3">SRW20</strain>
    </source>
</reference>